<comment type="caution">
    <text evidence="1">The sequence shown here is derived from an EMBL/GenBank/DDBJ whole genome shotgun (WGS) entry which is preliminary data.</text>
</comment>
<dbReference type="AlphaFoldDB" id="A0A644UYX2"/>
<accession>A0A644UYX2</accession>
<protein>
    <submittedName>
        <fullName evidence="1">Uncharacterized protein</fullName>
    </submittedName>
</protein>
<proteinExistence type="predicted"/>
<name>A0A644UYX2_9ZZZZ</name>
<organism evidence="1">
    <name type="scientific">bioreactor metagenome</name>
    <dbReference type="NCBI Taxonomy" id="1076179"/>
    <lineage>
        <taxon>unclassified sequences</taxon>
        <taxon>metagenomes</taxon>
        <taxon>ecological metagenomes</taxon>
    </lineage>
</organism>
<evidence type="ECO:0000313" key="1">
    <source>
        <dbReference type="EMBL" id="MPL83872.1"/>
    </source>
</evidence>
<reference evidence="1" key="1">
    <citation type="submission" date="2019-08" db="EMBL/GenBank/DDBJ databases">
        <authorList>
            <person name="Kucharzyk K."/>
            <person name="Murdoch R.W."/>
            <person name="Higgins S."/>
            <person name="Loffler F."/>
        </authorList>
    </citation>
    <scope>NUCLEOTIDE SEQUENCE</scope>
</reference>
<sequence length="470" mass="49865">MSRELRGLLHPGGAVELLLEAVPAIDVIVLHRRLGRGEGGQVLREAGLEHELHRLGLIDRHHRLGRTMLEGGAVGAVRQHAVVQAHAARDEALRLGIIDAIDVAHQLGHDVLVIPRRAEAVLGHHPALAEQHEIDVGGAFLTRGRGQHGEDRRIGMVEQDRTHRAVGAQIVFVGAVIAVPGDDVERAVIDPGLVEAAAPLDDHARTRLAVLEGGDGAFEVARVGEAVRADRAAAGQVELLAVILAHEAAGGAVQHLDPIDEAARQDGDFLGLEVDHAELGAEPQPALLRHHQQLAVGREEIFVLHRAGDEVDVARHADLGVHVARGSDRAHAGDPGQRLARGRHRHRVPAILAKARHLRHHIRRGLPIGHVDLGKPAGVLDRGADAIAPGALVLAARRGEGGARELFGIEAVIAFLRAVLPLRQRAGQGLGLEVIAETGHVALVRAGGAGRADHARGQRLAGHSTSSLRR</sequence>
<gene>
    <name evidence="1" type="ORF">SDC9_29831</name>
</gene>
<dbReference type="EMBL" id="VSSQ01000182">
    <property type="protein sequence ID" value="MPL83872.1"/>
    <property type="molecule type" value="Genomic_DNA"/>
</dbReference>